<name>A0AC34QUW3_9BILA</name>
<proteinExistence type="predicted"/>
<reference evidence="2" key="1">
    <citation type="submission" date="2022-11" db="UniProtKB">
        <authorList>
            <consortium name="WormBaseParasite"/>
        </authorList>
    </citation>
    <scope>IDENTIFICATION</scope>
</reference>
<dbReference type="Proteomes" id="UP000887576">
    <property type="component" value="Unplaced"/>
</dbReference>
<evidence type="ECO:0000313" key="1">
    <source>
        <dbReference type="Proteomes" id="UP000887576"/>
    </source>
</evidence>
<sequence length="219" mass="25376">MFMIVLIVNLVTPLAAIRTIRKAEECDYSEVDLSKTNNVAYDDYYNIYDYYLCFFSSASGLMLTINRMTAVLMPFKHNKIWDAKNTIIASLFMLLLPIPSAVFGQIMVRKELQTLITFITAIISFICIVLSLLLSFGLYFRVICTIQRIKESAKVQMKYERRLLAVIMFSNIGGFLYLLARYGAFIIDHIEPHDKYFEDFLHNMGSVLYIIFHYGLVFT</sequence>
<organism evidence="1 2">
    <name type="scientific">Panagrolaimus sp. JU765</name>
    <dbReference type="NCBI Taxonomy" id="591449"/>
    <lineage>
        <taxon>Eukaryota</taxon>
        <taxon>Metazoa</taxon>
        <taxon>Ecdysozoa</taxon>
        <taxon>Nematoda</taxon>
        <taxon>Chromadorea</taxon>
        <taxon>Rhabditida</taxon>
        <taxon>Tylenchina</taxon>
        <taxon>Panagrolaimomorpha</taxon>
        <taxon>Panagrolaimoidea</taxon>
        <taxon>Panagrolaimidae</taxon>
        <taxon>Panagrolaimus</taxon>
    </lineage>
</organism>
<accession>A0AC34QUW3</accession>
<dbReference type="WBParaSite" id="JU765_v2.g19443.t2">
    <property type="protein sequence ID" value="JU765_v2.g19443.t2"/>
    <property type="gene ID" value="JU765_v2.g19443"/>
</dbReference>
<protein>
    <submittedName>
        <fullName evidence="2">Serpentine receptor class gamma</fullName>
    </submittedName>
</protein>
<evidence type="ECO:0000313" key="2">
    <source>
        <dbReference type="WBParaSite" id="JU765_v2.g19443.t2"/>
    </source>
</evidence>